<dbReference type="InterPro" id="IPR039845">
    <property type="entry name" value="FAM192A"/>
</dbReference>
<feature type="compositionally biased region" description="Low complexity" evidence="3">
    <location>
        <begin position="281"/>
        <end position="299"/>
    </location>
</feature>
<gene>
    <name evidence="5" type="primary">Fam192a</name>
    <name evidence="5" type="ORF">T01_1057</name>
</gene>
<dbReference type="Pfam" id="PF10187">
    <property type="entry name" value="FAM192A_Fyv6_N"/>
    <property type="match status" value="1"/>
</dbReference>
<keyword evidence="6" id="KW-1185">Reference proteome</keyword>
<dbReference type="InParanoid" id="A0A0V1BA48"/>
<protein>
    <recommendedName>
        <fullName evidence="4">FAM192A/Fyv6 N-terminal domain-containing protein</fullName>
    </recommendedName>
</protein>
<feature type="region of interest" description="Disordered" evidence="3">
    <location>
        <begin position="22"/>
        <end position="43"/>
    </location>
</feature>
<dbReference type="Proteomes" id="UP000054776">
    <property type="component" value="Unassembled WGS sequence"/>
</dbReference>
<dbReference type="FunCoup" id="A0A0V1BA48">
    <property type="interactions" value="1509"/>
</dbReference>
<dbReference type="OrthoDB" id="75807at2759"/>
<feature type="compositionally biased region" description="Basic and acidic residues" evidence="3">
    <location>
        <begin position="209"/>
        <end position="257"/>
    </location>
</feature>
<sequence length="323" mass="37423">MDKPREFVTEDQLSEERKLRQQEWERVRRSDQPKEAPEPEIDCRPLYVRLQEQREKSQMEFEESVRLKHSIRGLDEEEVGFLHLIDCVREREQKKIKSEEDELIEEVRKKQSELTDESPVKLNLTEPSTTKVTEKKPKPVNKQAKLLLKAIKRKSSNESSSEPQSSKTSNVPLLKVIFATVAFQCEVRVKMTDDKQVSANSDNDDEGEMVVHRADEVTELKRFDAKCEEGEPNGRKRHHQPDLEKTDTDDGENEAKKYRSSAESNQQAKGSERSDTVQHLDSTSTSSRSNSSYDSDSSSGAEILSCFLQNATWKHRRVFRRRE</sequence>
<keyword evidence="2" id="KW-0539">Nucleus</keyword>
<evidence type="ECO:0000313" key="6">
    <source>
        <dbReference type="Proteomes" id="UP000054776"/>
    </source>
</evidence>
<dbReference type="STRING" id="6334.A0A0V1BA48"/>
<proteinExistence type="predicted"/>
<dbReference type="PANTHER" id="PTHR13495">
    <property type="entry name" value="NEFA-INTERACTING NUCLEAR PROTEIN NIP30"/>
    <property type="match status" value="1"/>
</dbReference>
<dbReference type="PANTHER" id="PTHR13495:SF0">
    <property type="entry name" value="PSME3-INTERACTING PROTEIN"/>
    <property type="match status" value="1"/>
</dbReference>
<feature type="domain" description="FAM192A/Fyv6 N-terminal" evidence="4">
    <location>
        <begin position="7"/>
        <end position="108"/>
    </location>
</feature>
<reference evidence="5 6" key="1">
    <citation type="submission" date="2015-01" db="EMBL/GenBank/DDBJ databases">
        <title>Evolution of Trichinella species and genotypes.</title>
        <authorList>
            <person name="Korhonen P.K."/>
            <person name="Edoardo P."/>
            <person name="Giuseppe L.R."/>
            <person name="Gasser R.B."/>
        </authorList>
    </citation>
    <scope>NUCLEOTIDE SEQUENCE [LARGE SCALE GENOMIC DNA]</scope>
    <source>
        <strain evidence="5">ISS3</strain>
    </source>
</reference>
<name>A0A0V1BA48_TRISP</name>
<comment type="caution">
    <text evidence="5">The sequence shown here is derived from an EMBL/GenBank/DDBJ whole genome shotgun (WGS) entry which is preliminary data.</text>
</comment>
<evidence type="ECO:0000259" key="4">
    <source>
        <dbReference type="Pfam" id="PF10187"/>
    </source>
</evidence>
<feature type="region of interest" description="Disordered" evidence="3">
    <location>
        <begin position="191"/>
        <end position="299"/>
    </location>
</feature>
<feature type="compositionally biased region" description="Low complexity" evidence="3">
    <location>
        <begin position="157"/>
        <end position="170"/>
    </location>
</feature>
<dbReference type="AlphaFoldDB" id="A0A0V1BA48"/>
<dbReference type="GO" id="GO:0005634">
    <property type="term" value="C:nucleus"/>
    <property type="evidence" value="ECO:0007669"/>
    <property type="project" value="UniProtKB-SubCell"/>
</dbReference>
<evidence type="ECO:0000256" key="2">
    <source>
        <dbReference type="ARBA" id="ARBA00023242"/>
    </source>
</evidence>
<evidence type="ECO:0000256" key="1">
    <source>
        <dbReference type="ARBA" id="ARBA00004123"/>
    </source>
</evidence>
<organism evidence="5 6">
    <name type="scientific">Trichinella spiralis</name>
    <name type="common">Trichina worm</name>
    <dbReference type="NCBI Taxonomy" id="6334"/>
    <lineage>
        <taxon>Eukaryota</taxon>
        <taxon>Metazoa</taxon>
        <taxon>Ecdysozoa</taxon>
        <taxon>Nematoda</taxon>
        <taxon>Enoplea</taxon>
        <taxon>Dorylaimia</taxon>
        <taxon>Trichinellida</taxon>
        <taxon>Trichinellidae</taxon>
        <taxon>Trichinella</taxon>
    </lineage>
</organism>
<accession>A0A0V1BA48</accession>
<evidence type="ECO:0000313" key="5">
    <source>
        <dbReference type="EMBL" id="KRY33894.1"/>
    </source>
</evidence>
<dbReference type="EMBL" id="JYDH01000075">
    <property type="protein sequence ID" value="KRY33894.1"/>
    <property type="molecule type" value="Genomic_DNA"/>
</dbReference>
<comment type="subcellular location">
    <subcellularLocation>
        <location evidence="1">Nucleus</location>
    </subcellularLocation>
</comment>
<evidence type="ECO:0000256" key="3">
    <source>
        <dbReference type="SAM" id="MobiDB-lite"/>
    </source>
</evidence>
<feature type="region of interest" description="Disordered" evidence="3">
    <location>
        <begin position="109"/>
        <end position="171"/>
    </location>
</feature>
<dbReference type="InterPro" id="IPR019331">
    <property type="entry name" value="FAM192A/Fyv6_N"/>
</dbReference>